<comment type="subcellular location">
    <subcellularLocation>
        <location evidence="1">Nucleus</location>
    </subcellularLocation>
</comment>
<feature type="compositionally biased region" description="Basic residues" evidence="7">
    <location>
        <begin position="153"/>
        <end position="162"/>
    </location>
</feature>
<dbReference type="GO" id="GO:0003677">
    <property type="term" value="F:DNA binding"/>
    <property type="evidence" value="ECO:0007669"/>
    <property type="project" value="UniProtKB-KW"/>
</dbReference>
<keyword evidence="9" id="KW-1185">Reference proteome</keyword>
<evidence type="ECO:0000313" key="9">
    <source>
        <dbReference type="Proteomes" id="UP000503349"/>
    </source>
</evidence>
<feature type="compositionally biased region" description="Basic residues" evidence="7">
    <location>
        <begin position="122"/>
        <end position="131"/>
    </location>
</feature>
<feature type="compositionally biased region" description="Polar residues" evidence="7">
    <location>
        <begin position="13"/>
        <end position="31"/>
    </location>
</feature>
<dbReference type="GO" id="GO:0005634">
    <property type="term" value="C:nucleus"/>
    <property type="evidence" value="ECO:0007669"/>
    <property type="project" value="UniProtKB-SubCell"/>
</dbReference>
<dbReference type="SMART" id="SM00384">
    <property type="entry name" value="AT_hook"/>
    <property type="match status" value="12"/>
</dbReference>
<feature type="compositionally biased region" description="Basic residues" evidence="7">
    <location>
        <begin position="180"/>
        <end position="194"/>
    </location>
</feature>
<dbReference type="GO" id="GO:0006355">
    <property type="term" value="P:regulation of DNA-templated transcription"/>
    <property type="evidence" value="ECO:0007669"/>
    <property type="project" value="TreeGrafter"/>
</dbReference>
<reference evidence="9" key="2">
    <citation type="submission" date="2019-02" db="EMBL/GenBank/DDBJ databases">
        <title>Opniocepnalus argus Var Kimnra genome.</title>
        <authorList>
            <person name="Zhou C."/>
            <person name="Xiao S."/>
        </authorList>
    </citation>
    <scope>NUCLEOTIDE SEQUENCE [LARGE SCALE GENOMIC DNA]</scope>
</reference>
<sequence length="493" mass="53981">MEEEIRMAETEQGDVSNEAESSVHISNNSPTKRGRGRPQGLKKLKVCVTDVNLMELVPGISNGGSTQPQRGRGRPKLSGTKHTAQEGLGDANSVQTHRGKGSPKGSKDHTSNGDSPVMDHTPKKRGRPKKSHTPEKTATEDLANGGSDTPKMGRGRPKGSVKRKSESLTSGEEDEGSSVKPRRRGRPKGSPNKKPRLEKEVSSEGEAETDGSLNSWKRGRGQIRRVEVNNTGGLTQNSSNGISDMPRRGRGRPRKSIRQKSDDQKESITDASQPVKRGRGRPKGSLNKKPPAYGKVGRPLRVHVQTAVEKRGWSRKQPAKRGRPRKYPLPSPEELKKPKVWKPLGRPRKYPRVDPPEGAPPAPRRSRGRPRKSESKKGAHLRKSLPTTTSSPYNPNDGPPRKRGRPPSTAKSEDVTPRKRGRPKGSLNKNKARSETQLDSVVANHSEKSDSSAIGVQSEGEPAEQGEYEVKYEDSTGETLIEQEESFEVSSQA</sequence>
<protein>
    <recommendedName>
        <fullName evidence="10">Chromosomal protein D1-like</fullName>
    </recommendedName>
</protein>
<dbReference type="PANTHER" id="PTHR23341">
    <property type="entry name" value="HIGH MOBILITY GROUP PROTEINS HMG-A AND C"/>
    <property type="match status" value="1"/>
</dbReference>
<evidence type="ECO:0000256" key="3">
    <source>
        <dbReference type="ARBA" id="ARBA00023015"/>
    </source>
</evidence>
<accession>A0A6G1QXZ0</accession>
<evidence type="ECO:0000256" key="6">
    <source>
        <dbReference type="ARBA" id="ARBA00023242"/>
    </source>
</evidence>
<organism evidence="8 9">
    <name type="scientific">Channa argus</name>
    <name type="common">Northern snakehead</name>
    <name type="synonym">Ophicephalus argus</name>
    <dbReference type="NCBI Taxonomy" id="215402"/>
    <lineage>
        <taxon>Eukaryota</taxon>
        <taxon>Metazoa</taxon>
        <taxon>Chordata</taxon>
        <taxon>Craniata</taxon>
        <taxon>Vertebrata</taxon>
        <taxon>Euteleostomi</taxon>
        <taxon>Actinopterygii</taxon>
        <taxon>Neopterygii</taxon>
        <taxon>Teleostei</taxon>
        <taxon>Neoteleostei</taxon>
        <taxon>Acanthomorphata</taxon>
        <taxon>Anabantaria</taxon>
        <taxon>Anabantiformes</taxon>
        <taxon>Channoidei</taxon>
        <taxon>Channidae</taxon>
        <taxon>Channa</taxon>
    </lineage>
</organism>
<keyword evidence="5" id="KW-0804">Transcription</keyword>
<dbReference type="Proteomes" id="UP000503349">
    <property type="component" value="Chromosome 1"/>
</dbReference>
<feature type="compositionally biased region" description="Basic and acidic residues" evidence="7">
    <location>
        <begin position="259"/>
        <end position="268"/>
    </location>
</feature>
<feature type="compositionally biased region" description="Polar residues" evidence="7">
    <location>
        <begin position="385"/>
        <end position="394"/>
    </location>
</feature>
<dbReference type="GO" id="GO:0003712">
    <property type="term" value="F:transcription coregulator activity"/>
    <property type="evidence" value="ECO:0007669"/>
    <property type="project" value="TreeGrafter"/>
</dbReference>
<evidence type="ECO:0000313" key="8">
    <source>
        <dbReference type="EMBL" id="KAF3707347.1"/>
    </source>
</evidence>
<evidence type="ECO:0000256" key="1">
    <source>
        <dbReference type="ARBA" id="ARBA00004123"/>
    </source>
</evidence>
<dbReference type="AlphaFoldDB" id="A0A6G1QXZ0"/>
<evidence type="ECO:0000256" key="7">
    <source>
        <dbReference type="SAM" id="MobiDB-lite"/>
    </source>
</evidence>
<dbReference type="PANTHER" id="PTHR23341:SF2">
    <property type="entry name" value="HIGH MOBILITY GROUP PROTEIN HMG-12"/>
    <property type="match status" value="1"/>
</dbReference>
<evidence type="ECO:0000256" key="4">
    <source>
        <dbReference type="ARBA" id="ARBA00023125"/>
    </source>
</evidence>
<proteinExistence type="inferred from homology"/>
<name>A0A6G1QXZ0_CHAAH</name>
<feature type="region of interest" description="Disordered" evidence="7">
    <location>
        <begin position="1"/>
        <end position="42"/>
    </location>
</feature>
<evidence type="ECO:0000256" key="5">
    <source>
        <dbReference type="ARBA" id="ARBA00023163"/>
    </source>
</evidence>
<keyword evidence="3" id="KW-0805">Transcription regulation</keyword>
<feature type="compositionally biased region" description="Basic residues" evidence="7">
    <location>
        <begin position="313"/>
        <end position="326"/>
    </location>
</feature>
<feature type="compositionally biased region" description="Basic residues" evidence="7">
    <location>
        <begin position="32"/>
        <end position="42"/>
    </location>
</feature>
<keyword evidence="6" id="KW-0539">Nucleus</keyword>
<dbReference type="GO" id="GO:0010557">
    <property type="term" value="P:positive regulation of macromolecule biosynthetic process"/>
    <property type="evidence" value="ECO:0007669"/>
    <property type="project" value="UniProtKB-ARBA"/>
</dbReference>
<dbReference type="PRINTS" id="PR00929">
    <property type="entry name" value="ATHOOK"/>
</dbReference>
<feature type="compositionally biased region" description="Polar residues" evidence="7">
    <location>
        <begin position="228"/>
        <end position="242"/>
    </location>
</feature>
<keyword evidence="4" id="KW-0238">DNA-binding</keyword>
<feature type="region of interest" description="Disordered" evidence="7">
    <location>
        <begin position="57"/>
        <end position="493"/>
    </location>
</feature>
<comment type="similarity">
    <text evidence="2">Belongs to the HMGA family.</text>
</comment>
<evidence type="ECO:0000256" key="2">
    <source>
        <dbReference type="ARBA" id="ARBA00010812"/>
    </source>
</evidence>
<reference evidence="8 9" key="1">
    <citation type="submission" date="2019-02" db="EMBL/GenBank/DDBJ databases">
        <title>Opniocepnalus argus genome.</title>
        <authorList>
            <person name="Zhou C."/>
            <person name="Xiao S."/>
        </authorList>
    </citation>
    <scope>NUCLEOTIDE SEQUENCE [LARGE SCALE GENOMIC DNA]</scope>
    <source>
        <strain evidence="8">OARG1902GOOAL</strain>
        <tissue evidence="8">Muscle</tissue>
    </source>
</reference>
<dbReference type="InterPro" id="IPR017956">
    <property type="entry name" value="AT_hook_DNA-bd_motif"/>
</dbReference>
<gene>
    <name evidence="8" type="ORF">EXN66_Car000520</name>
</gene>
<feature type="compositionally biased region" description="Basic residues" evidence="7">
    <location>
        <begin position="248"/>
        <end position="258"/>
    </location>
</feature>
<evidence type="ECO:0008006" key="10">
    <source>
        <dbReference type="Google" id="ProtNLM"/>
    </source>
</evidence>
<dbReference type="EMBL" id="CM015712">
    <property type="protein sequence ID" value="KAF3707347.1"/>
    <property type="molecule type" value="Genomic_DNA"/>
</dbReference>